<feature type="transmembrane region" description="Helical" evidence="4">
    <location>
        <begin position="526"/>
        <end position="550"/>
    </location>
</feature>
<keyword evidence="7" id="KW-1185">Reference proteome</keyword>
<accession>A0A1W2TX20</accession>
<evidence type="ECO:0000313" key="6">
    <source>
        <dbReference type="EMBL" id="GAP93248.1"/>
    </source>
</evidence>
<protein>
    <submittedName>
        <fullName evidence="6">Putative kelch repeat protein</fullName>
    </submittedName>
</protein>
<keyword evidence="5" id="KW-0732">Signal</keyword>
<evidence type="ECO:0000313" key="7">
    <source>
        <dbReference type="Proteomes" id="UP000054516"/>
    </source>
</evidence>
<feature type="region of interest" description="Disordered" evidence="3">
    <location>
        <begin position="582"/>
        <end position="693"/>
    </location>
</feature>
<feature type="region of interest" description="Disordered" evidence="3">
    <location>
        <begin position="714"/>
        <end position="748"/>
    </location>
</feature>
<dbReference type="InterPro" id="IPR011043">
    <property type="entry name" value="Gal_Oxase/kelch_b-propeller"/>
</dbReference>
<feature type="compositionally biased region" description="Polar residues" evidence="3">
    <location>
        <begin position="736"/>
        <end position="748"/>
    </location>
</feature>
<dbReference type="PANTHER" id="PTHR46228">
    <property type="entry name" value="KELCH DOMAIN-CONTAINING PROTEIN"/>
    <property type="match status" value="1"/>
</dbReference>
<name>A0A1W2TX20_ROSNE</name>
<evidence type="ECO:0000256" key="5">
    <source>
        <dbReference type="SAM" id="SignalP"/>
    </source>
</evidence>
<keyword evidence="2" id="KW-0677">Repeat</keyword>
<keyword evidence="4" id="KW-1133">Transmembrane helix</keyword>
<dbReference type="Gene3D" id="2.120.10.80">
    <property type="entry name" value="Kelch-type beta propeller"/>
    <property type="match status" value="1"/>
</dbReference>
<keyword evidence="4" id="KW-0472">Membrane</keyword>
<dbReference type="AlphaFoldDB" id="A0A1W2TX20"/>
<feature type="signal peptide" evidence="5">
    <location>
        <begin position="1"/>
        <end position="23"/>
    </location>
</feature>
<dbReference type="Proteomes" id="UP000054516">
    <property type="component" value="Unassembled WGS sequence"/>
</dbReference>
<feature type="region of interest" description="Disordered" evidence="3">
    <location>
        <begin position="796"/>
        <end position="845"/>
    </location>
</feature>
<keyword evidence="4" id="KW-0812">Transmembrane</keyword>
<keyword evidence="1" id="KW-0880">Kelch repeat</keyword>
<sequence>MYRATISVLVTAILAGLPSWVDGQQSGWVPNQVSATMCAWTGLRAAQLKDTAYLDGGFLYWVAGLADGSTKPAELDGNPLSIIYKLNFSTPFNASTNFSSIMVPLYKAGGGSGSSVSPNYFDGAMLANDHEFVLYGGLIRKSSDGSPPGPDKVEGYRVSDYGIEKPAFTPGLFLPNVPENMTRYVTFGGAANAPSENKAWYFGGYRSPSWGPIYQPGAETQFNPTNLSNTLITLDLAVSRSEAFTNTTLDPSIPSRANPSVVWVPVGAQGILVVVGGVSYPDYLTFRRRSENEAQSEKESPGFMINIDIYDVAGDNWYQQSTKGAPSQRTKGCAVVATAPDGSSHNIYYYGGYDGLHKDQDYLDEVWVLSIPSFTWTKISESREGYARAGHQCLTPYPDQMVVIGGGRAQAGPITCLVSMVEVFNLTSGQWQDGYDPSVWGAYGVPEAVHQVIGGGYDGGATVTTPMPTGWDSPSLASVFATTYPASKITTYYPYSSQGSVDNDGGRGEWNDGDSNGGSKGGIPSWVAPVLGVVLGLIFITAVVVAVLLYKRRHIFKRSDRSEPAVGRGYDVVGWLRRGAGSGEKLATTTTEDPSTRFGDPTESRNETPMTVGIGEAYRGRSAGEMPAPPPGPHELTGTSQPVELYGGAMSYMDSPHPGSSRSPLPPSAFPRSAELDQHNSLDSPQATMTGSSTIGELRDFSAFRNLNQTRTAAGAANRGTMVSDMSRTSDHQRNLSDGTVSTTSNVAPTPPASPPMVEAGFAHHHGNAALVSPSLSATSEFASSGGDYMSSRYQSMAPTTAPYGNGYQGHGQGATSPSRMSAFRENQDDLGDSPTLSHTREGTR</sequence>
<dbReference type="EMBL" id="DF977558">
    <property type="protein sequence ID" value="GAP93248.1"/>
    <property type="molecule type" value="Genomic_DNA"/>
</dbReference>
<evidence type="ECO:0000256" key="4">
    <source>
        <dbReference type="SAM" id="Phobius"/>
    </source>
</evidence>
<feature type="chain" id="PRO_5010736363" evidence="5">
    <location>
        <begin position="24"/>
        <end position="845"/>
    </location>
</feature>
<evidence type="ECO:0000256" key="2">
    <source>
        <dbReference type="ARBA" id="ARBA00022737"/>
    </source>
</evidence>
<reference evidence="6" key="1">
    <citation type="submission" date="2016-03" db="EMBL/GenBank/DDBJ databases">
        <title>Draft genome sequence of Rosellinia necatrix.</title>
        <authorList>
            <person name="Kanematsu S."/>
        </authorList>
    </citation>
    <scope>NUCLEOTIDE SEQUENCE [LARGE SCALE GENOMIC DNA]</scope>
    <source>
        <strain evidence="6">W97</strain>
    </source>
</reference>
<evidence type="ECO:0000256" key="3">
    <source>
        <dbReference type="SAM" id="MobiDB-lite"/>
    </source>
</evidence>
<organism evidence="6">
    <name type="scientific">Rosellinia necatrix</name>
    <name type="common">White root-rot fungus</name>
    <dbReference type="NCBI Taxonomy" id="77044"/>
    <lineage>
        <taxon>Eukaryota</taxon>
        <taxon>Fungi</taxon>
        <taxon>Dikarya</taxon>
        <taxon>Ascomycota</taxon>
        <taxon>Pezizomycotina</taxon>
        <taxon>Sordariomycetes</taxon>
        <taxon>Xylariomycetidae</taxon>
        <taxon>Xylariales</taxon>
        <taxon>Xylariaceae</taxon>
        <taxon>Rosellinia</taxon>
    </lineage>
</organism>
<dbReference type="OrthoDB" id="10251809at2759"/>
<evidence type="ECO:0000256" key="1">
    <source>
        <dbReference type="ARBA" id="ARBA00022441"/>
    </source>
</evidence>
<proteinExistence type="predicted"/>
<gene>
    <name evidence="6" type="ORF">SAMD00023353_11300030</name>
</gene>
<feature type="compositionally biased region" description="Polar residues" evidence="3">
    <location>
        <begin position="681"/>
        <end position="693"/>
    </location>
</feature>
<dbReference type="STRING" id="77044.A0A1W2TX20"/>
<dbReference type="InterPro" id="IPR015915">
    <property type="entry name" value="Kelch-typ_b-propeller"/>
</dbReference>
<dbReference type="PANTHER" id="PTHR46228:SF2">
    <property type="entry name" value="KELCH REPEAT PROTEIN (AFU_ORTHOLOGUE AFUA_4G14350)"/>
    <property type="match status" value="1"/>
</dbReference>
<dbReference type="SUPFAM" id="SSF50965">
    <property type="entry name" value="Galactose oxidase, central domain"/>
    <property type="match status" value="1"/>
</dbReference>